<protein>
    <recommendedName>
        <fullName evidence="4 8">Sucrose-6-phosphate hydrolase</fullName>
        <ecNumber evidence="3 8">3.2.1.26</ecNumber>
    </recommendedName>
    <alternativeName>
        <fullName evidence="7 9">Invertase</fullName>
    </alternativeName>
</protein>
<dbReference type="InterPro" id="IPR006232">
    <property type="entry name" value="Suc6P_hydrolase"/>
</dbReference>
<dbReference type="NCBIfam" id="TIGR01322">
    <property type="entry name" value="scrB_fam"/>
    <property type="match status" value="1"/>
</dbReference>
<comment type="similarity">
    <text evidence="2 8">Belongs to the glycosyl hydrolase 32 family.</text>
</comment>
<organism evidence="12">
    <name type="scientific">Lactococcus lactis</name>
    <dbReference type="NCBI Taxonomy" id="1358"/>
    <lineage>
        <taxon>Bacteria</taxon>
        <taxon>Bacillati</taxon>
        <taxon>Bacillota</taxon>
        <taxon>Bacilli</taxon>
        <taxon>Lactobacillales</taxon>
        <taxon>Streptococcaceae</taxon>
        <taxon>Lactococcus</taxon>
    </lineage>
</organism>
<evidence type="ECO:0000256" key="7">
    <source>
        <dbReference type="ARBA" id="ARBA00033367"/>
    </source>
</evidence>
<reference evidence="12" key="1">
    <citation type="journal article" date="1999" name="J. Bacteriol.">
        <title>Characterization of the divergent sacBK and sacAR operons, involved in sucrose utilization by Lactococcus lactis.</title>
        <authorList>
            <person name="Luesink E.J."/>
            <person name="Marugg J.D."/>
            <person name="Kuipers O.P."/>
            <person name="de Vos W.M."/>
        </authorList>
    </citation>
    <scope>NUCLEOTIDE SEQUENCE</scope>
</reference>
<comment type="function">
    <text evidence="9">Enables the bacterium to metabolize sucrose as a sole carbon source.</text>
</comment>
<dbReference type="PANTHER" id="PTHR43101:SF1">
    <property type="entry name" value="BETA-FRUCTOSIDASE"/>
    <property type="match status" value="1"/>
</dbReference>
<dbReference type="Pfam" id="PF00251">
    <property type="entry name" value="Glyco_hydro_32N"/>
    <property type="match status" value="1"/>
</dbReference>
<dbReference type="EC" id="3.2.1.26" evidence="3 8"/>
<keyword evidence="9" id="KW-0119">Carbohydrate metabolism</keyword>
<dbReference type="InterPro" id="IPR013189">
    <property type="entry name" value="Glyco_hydro_32_C"/>
</dbReference>
<evidence type="ECO:0000256" key="6">
    <source>
        <dbReference type="ARBA" id="ARBA00023295"/>
    </source>
</evidence>
<dbReference type="GO" id="GO:0005985">
    <property type="term" value="P:sucrose metabolic process"/>
    <property type="evidence" value="ECO:0007669"/>
    <property type="project" value="UniProtKB-UniPathway"/>
</dbReference>
<dbReference type="Pfam" id="PF08244">
    <property type="entry name" value="Glyco_hydro_32C"/>
    <property type="match status" value="1"/>
</dbReference>
<dbReference type="AlphaFoldDB" id="Q797W8"/>
<dbReference type="InterPro" id="IPR013148">
    <property type="entry name" value="Glyco_hydro_32_N"/>
</dbReference>
<proteinExistence type="inferred from homology"/>
<dbReference type="InterPro" id="IPR018053">
    <property type="entry name" value="Glyco_hydro_32_AS"/>
</dbReference>
<sequence>MKWSTKQRYRTYDSYSESDLESLRKLALKSPWKSNFHIEPETGLLNDPNGFSYFNEKWHLFYQHFPFGPVHGLKSWVHLVSDDLVHFEKTGLVLYPDTKYDNAGVYSGSALAFENFLFLIYTGNHRGEDWVRTPYQLGAKIDKNNQLVKFTEPLIYPDFSQTTDHFRDPQIFSFQGQIYCLIGAQSSQKNGIIKLYKAIENNLTDWKDLGNLDFSKEKMGYMIECPNLIFINGRSVLVFCPQGLDKSIVKYDNIYPNVYVIADDFTTGSKNQLKNAGQLINLDEGFDCYATQSFNAPDGSAYAISWLGLPETSYPTDKYNVQGVLSMVKKLSIKDNKLYQYPVEKMKELRQMEQDLLLADNNIITSNSYELEVDFRQQTSTLLSLMTNEKGDSALKVEIDKENNTITLIRNYEKRLAHVKIEKMNVFIDQSIFEIFINDGEKVLSDCRVFPNKNQYSIRSQNPIKIKLWELKK</sequence>
<evidence type="ECO:0000256" key="8">
    <source>
        <dbReference type="RuleBase" id="RU362110"/>
    </source>
</evidence>
<dbReference type="InterPro" id="IPR023296">
    <property type="entry name" value="Glyco_hydro_beta-prop_sf"/>
</dbReference>
<feature type="domain" description="Glycosyl hydrolase family 32 C-terminal" evidence="11">
    <location>
        <begin position="360"/>
        <end position="459"/>
    </location>
</feature>
<evidence type="ECO:0000259" key="10">
    <source>
        <dbReference type="Pfam" id="PF00251"/>
    </source>
</evidence>
<dbReference type="InterPro" id="IPR013320">
    <property type="entry name" value="ConA-like_dom_sf"/>
</dbReference>
<dbReference type="SUPFAM" id="SSF49899">
    <property type="entry name" value="Concanavalin A-like lectins/glucanases"/>
    <property type="match status" value="1"/>
</dbReference>
<dbReference type="UniPathway" id="UPA00238"/>
<keyword evidence="5 8" id="KW-0378">Hydrolase</keyword>
<evidence type="ECO:0000256" key="3">
    <source>
        <dbReference type="ARBA" id="ARBA00012758"/>
    </source>
</evidence>
<dbReference type="CDD" id="cd18623">
    <property type="entry name" value="GH32_ScrB-like"/>
    <property type="match status" value="1"/>
</dbReference>
<dbReference type="InterPro" id="IPR051214">
    <property type="entry name" value="GH32_Enzymes"/>
</dbReference>
<accession>Q797W8</accession>
<keyword evidence="9" id="KW-0963">Cytoplasm</keyword>
<evidence type="ECO:0000256" key="4">
    <source>
        <dbReference type="ARBA" id="ARBA00019623"/>
    </source>
</evidence>
<gene>
    <name evidence="12" type="primary">sacA</name>
</gene>
<keyword evidence="6 8" id="KW-0326">Glycosidase</keyword>
<feature type="domain" description="Glycosyl hydrolase family 32 N-terminal" evidence="10">
    <location>
        <begin position="37"/>
        <end position="342"/>
    </location>
</feature>
<dbReference type="SUPFAM" id="SSF75005">
    <property type="entry name" value="Arabinanase/levansucrase/invertase"/>
    <property type="match status" value="1"/>
</dbReference>
<name>Q797W8_9LACT</name>
<evidence type="ECO:0000256" key="1">
    <source>
        <dbReference type="ARBA" id="ARBA00004914"/>
    </source>
</evidence>
<evidence type="ECO:0000259" key="11">
    <source>
        <dbReference type="Pfam" id="PF08244"/>
    </source>
</evidence>
<evidence type="ECO:0000256" key="2">
    <source>
        <dbReference type="ARBA" id="ARBA00009902"/>
    </source>
</evidence>
<dbReference type="Gene3D" id="2.115.10.20">
    <property type="entry name" value="Glycosyl hydrolase domain, family 43"/>
    <property type="match status" value="1"/>
</dbReference>
<evidence type="ECO:0000313" key="12">
    <source>
        <dbReference type="EMBL" id="CAB09689.1"/>
    </source>
</evidence>
<dbReference type="PANTHER" id="PTHR43101">
    <property type="entry name" value="BETA-FRUCTOSIDASE"/>
    <property type="match status" value="1"/>
</dbReference>
<comment type="pathway">
    <text evidence="1 9">Glycan biosynthesis; sucrose metabolism.</text>
</comment>
<dbReference type="PROSITE" id="PS00609">
    <property type="entry name" value="GLYCOSYL_HYDROL_F32"/>
    <property type="match status" value="1"/>
</dbReference>
<comment type="subcellular location">
    <subcellularLocation>
        <location evidence="9">Cytoplasm</location>
    </subcellularLocation>
</comment>
<dbReference type="CAZy" id="GH32">
    <property type="family name" value="Glycoside Hydrolase Family 32"/>
</dbReference>
<dbReference type="SMART" id="SM00640">
    <property type="entry name" value="Glyco_32"/>
    <property type="match status" value="1"/>
</dbReference>
<dbReference type="GO" id="GO:0005737">
    <property type="term" value="C:cytoplasm"/>
    <property type="evidence" value="ECO:0007669"/>
    <property type="project" value="UniProtKB-SubCell"/>
</dbReference>
<comment type="catalytic activity">
    <reaction evidence="8">
        <text>Hydrolysis of terminal non-reducing beta-D-fructofuranoside residues in beta-D-fructofuranosides.</text>
        <dbReference type="EC" id="3.2.1.26"/>
    </reaction>
</comment>
<evidence type="ECO:0000256" key="9">
    <source>
        <dbReference type="RuleBase" id="RU365015"/>
    </source>
</evidence>
<dbReference type="EMBL" id="Z97015">
    <property type="protein sequence ID" value="CAB09689.1"/>
    <property type="molecule type" value="Genomic_DNA"/>
</dbReference>
<dbReference type="InterPro" id="IPR001362">
    <property type="entry name" value="Glyco_hydro_32"/>
</dbReference>
<dbReference type="SMR" id="Q797W8"/>
<dbReference type="GO" id="GO:0004564">
    <property type="term" value="F:beta-fructofuranosidase activity"/>
    <property type="evidence" value="ECO:0007669"/>
    <property type="project" value="UniProtKB-EC"/>
</dbReference>
<dbReference type="Gene3D" id="2.60.120.560">
    <property type="entry name" value="Exo-inulinase, domain 1"/>
    <property type="match status" value="1"/>
</dbReference>
<evidence type="ECO:0000256" key="5">
    <source>
        <dbReference type="ARBA" id="ARBA00022801"/>
    </source>
</evidence>